<dbReference type="Gene3D" id="3.40.50.1460">
    <property type="match status" value="1"/>
</dbReference>
<feature type="region of interest" description="Disordered" evidence="1">
    <location>
        <begin position="290"/>
        <end position="309"/>
    </location>
</feature>
<evidence type="ECO:0000259" key="3">
    <source>
        <dbReference type="Pfam" id="PF00656"/>
    </source>
</evidence>
<sequence>MNQIWRLLCLSKLQLSWHLLTLVVLIMAAPSQAADKALLIGVDRYPQLPQRLWLRGPSNDVTLMRSALLQQGFAEAHIQTLVDAPSRAQILAAMQAMLAHTTPGDRLLFYFAGHGSQQPQPAGRLPVEPDGLDEVLLPADVAAWDGHGSQASIAHAIVDDEIGAWIDALVDRGAVVWALFDTCHAAGMTRSTSTGYERAIHPHELGLKLSGASAKTAPRQSRGRQDGRVLLFAGRSHERVREEWMPRGANLAQARMHGVFTWHVASLLPELGMKDPEALLAAVRQRYEQEQRSQPLPMLSGALANTGKH</sequence>
<keyword evidence="2" id="KW-0732">Signal</keyword>
<comment type="caution">
    <text evidence="4">The sequence shown here is derived from an EMBL/GenBank/DDBJ whole genome shotgun (WGS) entry which is preliminary data.</text>
</comment>
<keyword evidence="4" id="KW-0378">Hydrolase</keyword>
<gene>
    <name evidence="4" type="ORF">RQP53_20400</name>
</gene>
<accession>A0ABU3PGQ3</accession>
<dbReference type="GO" id="GO:0016787">
    <property type="term" value="F:hydrolase activity"/>
    <property type="evidence" value="ECO:0007669"/>
    <property type="project" value="UniProtKB-KW"/>
</dbReference>
<feature type="signal peptide" evidence="2">
    <location>
        <begin position="1"/>
        <end position="33"/>
    </location>
</feature>
<feature type="chain" id="PRO_5047494612" evidence="2">
    <location>
        <begin position="34"/>
        <end position="309"/>
    </location>
</feature>
<dbReference type="PANTHER" id="PTHR48104:SF30">
    <property type="entry name" value="METACASPASE-1"/>
    <property type="match status" value="1"/>
</dbReference>
<protein>
    <submittedName>
        <fullName evidence="4">Caspase family protein</fullName>
        <ecNumber evidence="4">3.4.22.-</ecNumber>
    </submittedName>
</protein>
<dbReference type="Pfam" id="PF00656">
    <property type="entry name" value="Peptidase_C14"/>
    <property type="match status" value="1"/>
</dbReference>
<evidence type="ECO:0000313" key="5">
    <source>
        <dbReference type="Proteomes" id="UP001246372"/>
    </source>
</evidence>
<dbReference type="InterPro" id="IPR029030">
    <property type="entry name" value="Caspase-like_dom_sf"/>
</dbReference>
<dbReference type="EC" id="3.4.22.-" evidence="4"/>
<evidence type="ECO:0000313" key="4">
    <source>
        <dbReference type="EMBL" id="MDT9001649.1"/>
    </source>
</evidence>
<feature type="domain" description="Peptidase C14 caspase" evidence="3">
    <location>
        <begin position="36"/>
        <end position="300"/>
    </location>
</feature>
<dbReference type="SUPFAM" id="SSF52129">
    <property type="entry name" value="Caspase-like"/>
    <property type="match status" value="1"/>
</dbReference>
<dbReference type="InterPro" id="IPR011600">
    <property type="entry name" value="Pept_C14_caspase"/>
</dbReference>
<organism evidence="4 5">
    <name type="scientific">Roseateles aquae</name>
    <dbReference type="NCBI Taxonomy" id="3077235"/>
    <lineage>
        <taxon>Bacteria</taxon>
        <taxon>Pseudomonadati</taxon>
        <taxon>Pseudomonadota</taxon>
        <taxon>Betaproteobacteria</taxon>
        <taxon>Burkholderiales</taxon>
        <taxon>Sphaerotilaceae</taxon>
        <taxon>Roseateles</taxon>
    </lineage>
</organism>
<reference evidence="4" key="1">
    <citation type="submission" date="2023-09" db="EMBL/GenBank/DDBJ databases">
        <title>Paucibacter sp. APW11 Genome sequencing and assembly.</title>
        <authorList>
            <person name="Kim I."/>
        </authorList>
    </citation>
    <scope>NUCLEOTIDE SEQUENCE</scope>
    <source>
        <strain evidence="4">APW11</strain>
    </source>
</reference>
<evidence type="ECO:0000256" key="1">
    <source>
        <dbReference type="SAM" id="MobiDB-lite"/>
    </source>
</evidence>
<dbReference type="InterPro" id="IPR050452">
    <property type="entry name" value="Metacaspase"/>
</dbReference>
<name>A0ABU3PGQ3_9BURK</name>
<dbReference type="EMBL" id="JAVXZY010000010">
    <property type="protein sequence ID" value="MDT9001649.1"/>
    <property type="molecule type" value="Genomic_DNA"/>
</dbReference>
<evidence type="ECO:0000256" key="2">
    <source>
        <dbReference type="SAM" id="SignalP"/>
    </source>
</evidence>
<dbReference type="Proteomes" id="UP001246372">
    <property type="component" value="Unassembled WGS sequence"/>
</dbReference>
<keyword evidence="5" id="KW-1185">Reference proteome</keyword>
<dbReference type="PANTHER" id="PTHR48104">
    <property type="entry name" value="METACASPASE-4"/>
    <property type="match status" value="1"/>
</dbReference>
<proteinExistence type="predicted"/>